<evidence type="ECO:0000313" key="1">
    <source>
        <dbReference type="EMBL" id="TQE93004.1"/>
    </source>
</evidence>
<organism evidence="1 2">
    <name type="scientific">Litorilinea aerophila</name>
    <dbReference type="NCBI Taxonomy" id="1204385"/>
    <lineage>
        <taxon>Bacteria</taxon>
        <taxon>Bacillati</taxon>
        <taxon>Chloroflexota</taxon>
        <taxon>Caldilineae</taxon>
        <taxon>Caldilineales</taxon>
        <taxon>Caldilineaceae</taxon>
        <taxon>Litorilinea</taxon>
    </lineage>
</organism>
<sequence>MVAIRYTRHARYKFEVLERHGFPVTESQIADTLARPDIVIQQPEGRYIAQKRLTERHVLRVVYRHENSDLVVITFYPGRRARYEDPV</sequence>
<keyword evidence="2" id="KW-1185">Reference proteome</keyword>
<reference evidence="1 2" key="1">
    <citation type="submission" date="2019-06" db="EMBL/GenBank/DDBJ databases">
        <title>Genome sequence of Litorilinea aerophila BAA-2444.</title>
        <authorList>
            <person name="Maclea K.S."/>
            <person name="Maurais E.G."/>
            <person name="Iannazzi L.C."/>
        </authorList>
    </citation>
    <scope>NUCLEOTIDE SEQUENCE [LARGE SCALE GENOMIC DNA]</scope>
    <source>
        <strain evidence="1 2">ATCC BAA-2444</strain>
    </source>
</reference>
<evidence type="ECO:0000313" key="2">
    <source>
        <dbReference type="Proteomes" id="UP000317371"/>
    </source>
</evidence>
<accession>A0A540V8A9</accession>
<name>A0A540V8A9_9CHLR</name>
<dbReference type="Proteomes" id="UP000317371">
    <property type="component" value="Unassembled WGS sequence"/>
</dbReference>
<gene>
    <name evidence="1" type="ORF">FKZ61_23300</name>
</gene>
<comment type="caution">
    <text evidence="1">The sequence shown here is derived from an EMBL/GenBank/DDBJ whole genome shotgun (WGS) entry which is preliminary data.</text>
</comment>
<dbReference type="EMBL" id="VIGC01000060">
    <property type="protein sequence ID" value="TQE93004.1"/>
    <property type="molecule type" value="Genomic_DNA"/>
</dbReference>
<protein>
    <submittedName>
        <fullName evidence="1">DUF4258 domain-containing protein</fullName>
    </submittedName>
</protein>
<dbReference type="AlphaFoldDB" id="A0A540V8A9"/>
<dbReference type="InParanoid" id="A0A540V8A9"/>
<dbReference type="OrthoDB" id="463500at2"/>
<proteinExistence type="predicted"/>